<keyword evidence="2" id="KW-1185">Reference proteome</keyword>
<gene>
    <name evidence="1" type="ORF">FVP33_05500</name>
</gene>
<dbReference type="AlphaFoldDB" id="A0A5C8URZ4"/>
<sequence>MTTLILIAKECIPGNVKTRLHPPLTLEQAATLAAASLADTLAAVAALPASRRILAFDGDNSPLGSESYEVIHQVSGELDVRLGAIFDQCSGPTVLIGMDTPQLEARMLAPVFEDWPDDVDAWLGFANDGGYWTLALADPRGDLIRGVPMSRDDTGALQLARLSDAGLRVRLLPELVDVDTIADAHAVAGIAPNGSFARTLAGFGGVAGTR</sequence>
<comment type="caution">
    <text evidence="1">The sequence shown here is derived from an EMBL/GenBank/DDBJ whole genome shotgun (WGS) entry which is preliminary data.</text>
</comment>
<evidence type="ECO:0000313" key="1">
    <source>
        <dbReference type="EMBL" id="TXN31052.1"/>
    </source>
</evidence>
<dbReference type="Gene3D" id="3.90.550.10">
    <property type="entry name" value="Spore Coat Polysaccharide Biosynthesis Protein SpsA, Chain A"/>
    <property type="match status" value="1"/>
</dbReference>
<dbReference type="Pfam" id="PF09837">
    <property type="entry name" value="DUF2064"/>
    <property type="match status" value="1"/>
</dbReference>
<evidence type="ECO:0000313" key="2">
    <source>
        <dbReference type="Proteomes" id="UP000321379"/>
    </source>
</evidence>
<proteinExistence type="predicted"/>
<dbReference type="InterPro" id="IPR018641">
    <property type="entry name" value="Trfase_1_rSAM/seldom-assoc"/>
</dbReference>
<dbReference type="Proteomes" id="UP000321379">
    <property type="component" value="Unassembled WGS sequence"/>
</dbReference>
<name>A0A5C8URZ4_9MICO</name>
<dbReference type="PANTHER" id="PTHR36529">
    <property type="entry name" value="SLL1095 PROTEIN"/>
    <property type="match status" value="1"/>
</dbReference>
<organism evidence="1 2">
    <name type="scientific">Lacisediminihabitans profunda</name>
    <dbReference type="NCBI Taxonomy" id="2594790"/>
    <lineage>
        <taxon>Bacteria</taxon>
        <taxon>Bacillati</taxon>
        <taxon>Actinomycetota</taxon>
        <taxon>Actinomycetes</taxon>
        <taxon>Micrococcales</taxon>
        <taxon>Microbacteriaceae</taxon>
        <taxon>Lacisediminihabitans</taxon>
    </lineage>
</organism>
<dbReference type="PANTHER" id="PTHR36529:SF1">
    <property type="entry name" value="GLYCOSYLTRANSFERASE"/>
    <property type="match status" value="1"/>
</dbReference>
<accession>A0A5C8URZ4</accession>
<reference evidence="1 2" key="1">
    <citation type="submission" date="2019-08" db="EMBL/GenBank/DDBJ databases">
        <title>Bacterial whole genome sequence for Glaciihabitans sp. CHu50b-6-2.</title>
        <authorList>
            <person name="Jin L."/>
        </authorList>
    </citation>
    <scope>NUCLEOTIDE SEQUENCE [LARGE SCALE GENOMIC DNA]</scope>
    <source>
        <strain evidence="1 2">CHu50b-6-2</strain>
    </source>
</reference>
<protein>
    <submittedName>
        <fullName evidence="1">DUF2064 domain-containing protein</fullName>
    </submittedName>
</protein>
<dbReference type="RefSeq" id="WP_147782638.1">
    <property type="nucleotide sequence ID" value="NZ_VRMG01000005.1"/>
</dbReference>
<dbReference type="EMBL" id="VRMG01000005">
    <property type="protein sequence ID" value="TXN31052.1"/>
    <property type="molecule type" value="Genomic_DNA"/>
</dbReference>
<dbReference type="InterPro" id="IPR029044">
    <property type="entry name" value="Nucleotide-diphossugar_trans"/>
</dbReference>
<dbReference type="SUPFAM" id="SSF53448">
    <property type="entry name" value="Nucleotide-diphospho-sugar transferases"/>
    <property type="match status" value="1"/>
</dbReference>